<dbReference type="AlphaFoldDB" id="A0AAT9HIA6"/>
<dbReference type="PANTHER" id="PTHR47957:SF3">
    <property type="entry name" value="ATP-DEPENDENT HELICASE HRQ1"/>
    <property type="match status" value="1"/>
</dbReference>
<dbReference type="SMART" id="SM00487">
    <property type="entry name" value="DEXDc"/>
    <property type="match status" value="1"/>
</dbReference>
<feature type="region of interest" description="Disordered" evidence="1">
    <location>
        <begin position="474"/>
        <end position="509"/>
    </location>
</feature>
<dbReference type="Pfam" id="PF00270">
    <property type="entry name" value="DEAD"/>
    <property type="match status" value="1"/>
</dbReference>
<dbReference type="GO" id="GO:0003676">
    <property type="term" value="F:nucleic acid binding"/>
    <property type="evidence" value="ECO:0007669"/>
    <property type="project" value="InterPro"/>
</dbReference>
<dbReference type="InterPro" id="IPR011545">
    <property type="entry name" value="DEAD/DEAH_box_helicase_dom"/>
</dbReference>
<gene>
    <name evidence="3" type="ORF">SHKM778_35410</name>
</gene>
<evidence type="ECO:0000256" key="1">
    <source>
        <dbReference type="SAM" id="MobiDB-lite"/>
    </source>
</evidence>
<feature type="region of interest" description="Disordered" evidence="1">
    <location>
        <begin position="1025"/>
        <end position="1051"/>
    </location>
</feature>
<dbReference type="GO" id="GO:0006289">
    <property type="term" value="P:nucleotide-excision repair"/>
    <property type="evidence" value="ECO:0007669"/>
    <property type="project" value="TreeGrafter"/>
</dbReference>
<dbReference type="SUPFAM" id="SSF52540">
    <property type="entry name" value="P-loop containing nucleoside triphosphate hydrolases"/>
    <property type="match status" value="1"/>
</dbReference>
<dbReference type="PROSITE" id="PS51192">
    <property type="entry name" value="HELICASE_ATP_BIND_1"/>
    <property type="match status" value="1"/>
</dbReference>
<protein>
    <recommendedName>
        <fullName evidence="2">Helicase ATP-binding domain-containing protein</fullName>
    </recommendedName>
</protein>
<dbReference type="GO" id="GO:0036297">
    <property type="term" value="P:interstrand cross-link repair"/>
    <property type="evidence" value="ECO:0007669"/>
    <property type="project" value="TreeGrafter"/>
</dbReference>
<feature type="domain" description="Helicase ATP-binding" evidence="2">
    <location>
        <begin position="87"/>
        <end position="270"/>
    </location>
</feature>
<accession>A0AAT9HIA6</accession>
<dbReference type="PANTHER" id="PTHR47957">
    <property type="entry name" value="ATP-DEPENDENT HELICASE HRQ1"/>
    <property type="match status" value="1"/>
</dbReference>
<feature type="compositionally biased region" description="Low complexity" evidence="1">
    <location>
        <begin position="1027"/>
        <end position="1051"/>
    </location>
</feature>
<reference evidence="3" key="1">
    <citation type="submission" date="2024-06" db="EMBL/GenBank/DDBJ databases">
        <authorList>
            <consortium name="consrtm"/>
            <person name="Uemura M."/>
            <person name="Terahara T."/>
        </authorList>
    </citation>
    <scope>NUCLEOTIDE SEQUENCE</scope>
    <source>
        <strain evidence="3">KM77-8</strain>
    </source>
</reference>
<organism evidence="3">
    <name type="scientific">Streptomyces haneummycinicus</name>
    <dbReference type="NCBI Taxonomy" id="3074435"/>
    <lineage>
        <taxon>Bacteria</taxon>
        <taxon>Bacillati</taxon>
        <taxon>Actinomycetota</taxon>
        <taxon>Actinomycetes</taxon>
        <taxon>Kitasatosporales</taxon>
        <taxon>Streptomycetaceae</taxon>
        <taxon>Streptomyces</taxon>
    </lineage>
</organism>
<dbReference type="GO" id="GO:0005524">
    <property type="term" value="F:ATP binding"/>
    <property type="evidence" value="ECO:0007669"/>
    <property type="project" value="InterPro"/>
</dbReference>
<dbReference type="GO" id="GO:0043138">
    <property type="term" value="F:3'-5' DNA helicase activity"/>
    <property type="evidence" value="ECO:0007669"/>
    <property type="project" value="TreeGrafter"/>
</dbReference>
<dbReference type="InterPro" id="IPR027417">
    <property type="entry name" value="P-loop_NTPase"/>
</dbReference>
<feature type="compositionally biased region" description="Low complexity" evidence="1">
    <location>
        <begin position="869"/>
        <end position="878"/>
    </location>
</feature>
<sequence length="1051" mass="113128">MKPTLAAAQLRGSLTQYLTTTYALADEDTRLALERFLGDPETGIFRGPYLRIRTPFHPAGDGWQSALEWQPAFTPWRHQARAWERLSTYRGTAEPTLVTTGTGSGKTESFLIPVLDHCRRQKALGRRGVKAVLLYPMNALATDQAGRIGEYLAQPELAQVTAGLYIGDRPDTDFRRVMTRREEMRQAPPDVLITNYKMLDLLLQRAEDRPLWEGADPAYVVLDEFHTYDGAQGTDVAMLLRRLASAVGASKPERPLGSICPVATSATLGEGGGDGSGILAVAEQVFGVPFGADAVIGEERLSADDFVGDIDYELPEPPDPKEVVDVSGGPGVESDPDRLDLDGLAERLLGRRGLDAFQIGRLLKKHDFTHGVLALLNGEPLDEWGLRDRMARFGYAWARTARESPRLALEALSRFVALLSSARDPDSDERRPRPLLHIEAHLWVRPVGRVLSGVGGRPEFRWYEDERTLARRSALTAASASEESAESGEWPSADSRRPEALPGSDTVQRPAQAHLPAVYCRVCGRSGWAALSPEADPQKLETSPPKIWQASVGRDKRRLRYFISATPAEARDALDALAGGAPKQAGGVDPQSVVVLDGAQGTYRMPVAEDGEGLQDAWFARAVLDRKTADQAAKDDTCPACDTDNGIRFLGTALAALASATVTQLFTGGHEIALAPEERKTLLFNDSTQDAAHRAGYVANASYKFSLRSLLAHRLDDSGAPLPLNDLIGDVLDAVDDPQTLAAVVPPDLHDEPGVDRLLSGRGTGDARTWKLIGERLAFATVMEFGLRSRLGRTLELTRTTAAEVVIDEPDRIVALARDLHLTLRDSWASTADCRRRTAIWPTCGGCWSGCGCAAASGTGGWTPGSRKPASTSTSSPDSARRACPPSPRICGTAEVPARRAQGEDQVRHDRREGQLVPGLDAPLPRPGRRPGDRVPAPAAARPRGRGRAVGTHRQGPHHPRVRAPAGPHPGTAARGRPGQQGVRELRGVRLAAGRTARAAHPLVRAPCPRWRCTGVLTLPSTACRRPGPAAAASAGSWSGTTGPTTTAGCI</sequence>
<feature type="region of interest" description="Disordered" evidence="1">
    <location>
        <begin position="317"/>
        <end position="336"/>
    </location>
</feature>
<feature type="compositionally biased region" description="Basic and acidic residues" evidence="1">
    <location>
        <begin position="897"/>
        <end position="914"/>
    </location>
</feature>
<feature type="region of interest" description="Disordered" evidence="1">
    <location>
        <begin position="859"/>
        <end position="984"/>
    </location>
</feature>
<name>A0AAT9HIA6_9ACTN</name>
<reference evidence="3" key="2">
    <citation type="submission" date="2024-07" db="EMBL/GenBank/DDBJ databases">
        <title>Streptomyces haneummycinica sp. nov., a new antibiotic-producing actinobacterium isolated from marine sediment.</title>
        <authorList>
            <person name="Uemura M."/>
            <person name="Hamada M."/>
            <person name="Hirano S."/>
            <person name="Kobayashi K."/>
            <person name="Ohshiro T."/>
            <person name="Kobayashi T."/>
            <person name="Terahara T."/>
        </authorList>
    </citation>
    <scope>NUCLEOTIDE SEQUENCE</scope>
    <source>
        <strain evidence="3">KM77-8</strain>
    </source>
</reference>
<proteinExistence type="predicted"/>
<dbReference type="InterPro" id="IPR014001">
    <property type="entry name" value="Helicase_ATP-bd"/>
</dbReference>
<evidence type="ECO:0000313" key="3">
    <source>
        <dbReference type="EMBL" id="BFO17153.1"/>
    </source>
</evidence>
<dbReference type="EMBL" id="AP035768">
    <property type="protein sequence ID" value="BFO17153.1"/>
    <property type="molecule type" value="Genomic_DNA"/>
</dbReference>
<dbReference type="Gene3D" id="3.40.50.300">
    <property type="entry name" value="P-loop containing nucleotide triphosphate hydrolases"/>
    <property type="match status" value="1"/>
</dbReference>
<evidence type="ECO:0000259" key="2">
    <source>
        <dbReference type="PROSITE" id="PS51192"/>
    </source>
</evidence>